<dbReference type="Proteomes" id="UP001642484">
    <property type="component" value="Unassembled WGS sequence"/>
</dbReference>
<feature type="signal peptide" evidence="2">
    <location>
        <begin position="1"/>
        <end position="20"/>
    </location>
</feature>
<feature type="domain" description="Endonuclease/exonuclease/phosphatase" evidence="3">
    <location>
        <begin position="55"/>
        <end position="156"/>
    </location>
</feature>
<comment type="caution">
    <text evidence="4">The sequence shown here is derived from an EMBL/GenBank/DDBJ whole genome shotgun (WGS) entry which is preliminary data.</text>
</comment>
<proteinExistence type="predicted"/>
<dbReference type="InterPro" id="IPR050410">
    <property type="entry name" value="CCR4/nocturin_mRNA_transcr"/>
</dbReference>
<feature type="chain" id="PRO_5045745362" description="Endonuclease/exonuclease/phosphatase domain-containing protein" evidence="2">
    <location>
        <begin position="21"/>
        <end position="328"/>
    </location>
</feature>
<dbReference type="PANTHER" id="PTHR12121">
    <property type="entry name" value="CARBON CATABOLITE REPRESSOR PROTEIN 4"/>
    <property type="match status" value="1"/>
</dbReference>
<protein>
    <recommendedName>
        <fullName evidence="3">Endonuclease/exonuclease/phosphatase domain-containing protein</fullName>
    </recommendedName>
</protein>
<evidence type="ECO:0000313" key="5">
    <source>
        <dbReference type="Proteomes" id="UP001642484"/>
    </source>
</evidence>
<keyword evidence="1" id="KW-0472">Membrane</keyword>
<evidence type="ECO:0000259" key="3">
    <source>
        <dbReference type="Pfam" id="PF03372"/>
    </source>
</evidence>
<name>A0ABP0H4T9_9DINO</name>
<feature type="transmembrane region" description="Helical" evidence="1">
    <location>
        <begin position="276"/>
        <end position="299"/>
    </location>
</feature>
<keyword evidence="2" id="KW-0732">Signal</keyword>
<evidence type="ECO:0000256" key="2">
    <source>
        <dbReference type="SAM" id="SignalP"/>
    </source>
</evidence>
<reference evidence="4 5" key="1">
    <citation type="submission" date="2024-02" db="EMBL/GenBank/DDBJ databases">
        <authorList>
            <person name="Chen Y."/>
            <person name="Shah S."/>
            <person name="Dougan E. K."/>
            <person name="Thang M."/>
            <person name="Chan C."/>
        </authorList>
    </citation>
    <scope>NUCLEOTIDE SEQUENCE [LARGE SCALE GENOMIC DNA]</scope>
</reference>
<evidence type="ECO:0000313" key="4">
    <source>
        <dbReference type="EMBL" id="CAK8985243.1"/>
    </source>
</evidence>
<dbReference type="SUPFAM" id="SSF56219">
    <property type="entry name" value="DNase I-like"/>
    <property type="match status" value="1"/>
</dbReference>
<dbReference type="InterPro" id="IPR005135">
    <property type="entry name" value="Endo/exonuclease/phosphatase"/>
</dbReference>
<accession>A0ABP0H4T9</accession>
<keyword evidence="1" id="KW-0812">Transmembrane</keyword>
<sequence length="328" mass="37481">MPMPPLLQFYWLSVIAATSAFNVSVKGFGPPRHFVPASRDLSSELEHVASKFRLLSWNILAPTWDNLGVKESNWQARFARIVQEIRLRRPDVMVLQEVEVLIYDEQVQPFMKARGYQGVYTGIDAGIGLAVFWRTSKFALSTATDFDLTTTALTPWRSLFNEDFNKEQRETWRCQPSAFAFHLTSSNGHSGHKCWDGGHISITTWSWNGFFMFSPQTAWTTKGVLLRFRHRKGWLPPKFRARVLDSLQAPTLPCPGWGRGCVATARRGLLRFRAHLLWCRAHFSDLLIVLFLAGALFWISWQVSDFVSAAQRTTSLQKRSRQLQAGLC</sequence>
<keyword evidence="1" id="KW-1133">Transmembrane helix</keyword>
<dbReference type="EMBL" id="CAXAMN010000001">
    <property type="protein sequence ID" value="CAK8985243.1"/>
    <property type="molecule type" value="Genomic_DNA"/>
</dbReference>
<dbReference type="Pfam" id="PF03372">
    <property type="entry name" value="Exo_endo_phos"/>
    <property type="match status" value="1"/>
</dbReference>
<evidence type="ECO:0000256" key="1">
    <source>
        <dbReference type="SAM" id="Phobius"/>
    </source>
</evidence>
<dbReference type="Gene3D" id="3.60.10.10">
    <property type="entry name" value="Endonuclease/exonuclease/phosphatase"/>
    <property type="match status" value="1"/>
</dbReference>
<gene>
    <name evidence="4" type="ORF">CCMP2556_LOCUS41</name>
</gene>
<dbReference type="PANTHER" id="PTHR12121:SF100">
    <property type="entry name" value="POLY(A)-SPECIFIC RIBONUCLEASE"/>
    <property type="match status" value="1"/>
</dbReference>
<organism evidence="4 5">
    <name type="scientific">Durusdinium trenchii</name>
    <dbReference type="NCBI Taxonomy" id="1381693"/>
    <lineage>
        <taxon>Eukaryota</taxon>
        <taxon>Sar</taxon>
        <taxon>Alveolata</taxon>
        <taxon>Dinophyceae</taxon>
        <taxon>Suessiales</taxon>
        <taxon>Symbiodiniaceae</taxon>
        <taxon>Durusdinium</taxon>
    </lineage>
</organism>
<dbReference type="InterPro" id="IPR036691">
    <property type="entry name" value="Endo/exonu/phosph_ase_sf"/>
</dbReference>
<keyword evidence="5" id="KW-1185">Reference proteome</keyword>